<proteinExistence type="predicted"/>
<keyword evidence="3" id="KW-1185">Reference proteome</keyword>
<sequence length="582" mass="64991">MLSVHKRSASTSTVPPAQTRKLPPALRSIRRALTVSRFESPQHRRKRREAAEINDAAPIACLPAELLCIIFLFCAACDPVQGDRGLGWLTVTHVTHHWREVAHACPDLWANIIFRRKLVPIMLARSMEIPLVIRVNLDKNIHFKPRYIREHIGRAGVLDIEGSHSVLDTFFVDHVGKTPAPRLRSLSVVNTADYGAPPMWLDAKVFHGTEPRRPNVTRQLRLEQCGLPWNSPWFSNLTELYLASLHEAHGTSVTMLLSVLVTSPLLESLTLINTKTYGDTLDRTLSFPLRNLRTLDLSEPLPICSQILTSLRFPSIVNATVSCLTLRNGREPPGYLIDTILCHRDFCQTYHSLRIEEVASDILCLSTTSHSTDKSLCVNIHHDGCKSPLAPALASMARYSTAAWFTCISTLHVNVPLERDSWLNLCKCSSLIHLTISTVNPISILALLMERAMCRIGVGAASVVGSDREANGSCKQFFPHLDELTLKNITFRKPPPFPSAIDALRALLWARRAGRRPIRLVRIKACENIFQQDLDHLEHLAGSFAWDGQGGSGEEKEDGGYPDLRSYSLNVFEFLNAPGPVY</sequence>
<evidence type="ECO:0000313" key="3">
    <source>
        <dbReference type="Proteomes" id="UP001362999"/>
    </source>
</evidence>
<feature type="region of interest" description="Disordered" evidence="1">
    <location>
        <begin position="1"/>
        <end position="20"/>
    </location>
</feature>
<accession>A0AAW0BHM2</accession>
<name>A0AAW0BHM2_9AGAR</name>
<evidence type="ECO:0000256" key="1">
    <source>
        <dbReference type="SAM" id="MobiDB-lite"/>
    </source>
</evidence>
<dbReference type="Proteomes" id="UP001362999">
    <property type="component" value="Unassembled WGS sequence"/>
</dbReference>
<dbReference type="EMBL" id="JAWWNJ010000034">
    <property type="protein sequence ID" value="KAK7025260.1"/>
    <property type="molecule type" value="Genomic_DNA"/>
</dbReference>
<dbReference type="InterPro" id="IPR036047">
    <property type="entry name" value="F-box-like_dom_sf"/>
</dbReference>
<gene>
    <name evidence="2" type="ORF">R3P38DRAFT_2953582</name>
</gene>
<comment type="caution">
    <text evidence="2">The sequence shown here is derived from an EMBL/GenBank/DDBJ whole genome shotgun (WGS) entry which is preliminary data.</text>
</comment>
<organism evidence="2 3">
    <name type="scientific">Favolaschia claudopus</name>
    <dbReference type="NCBI Taxonomy" id="2862362"/>
    <lineage>
        <taxon>Eukaryota</taxon>
        <taxon>Fungi</taxon>
        <taxon>Dikarya</taxon>
        <taxon>Basidiomycota</taxon>
        <taxon>Agaricomycotina</taxon>
        <taxon>Agaricomycetes</taxon>
        <taxon>Agaricomycetidae</taxon>
        <taxon>Agaricales</taxon>
        <taxon>Marasmiineae</taxon>
        <taxon>Mycenaceae</taxon>
        <taxon>Favolaschia</taxon>
    </lineage>
</organism>
<dbReference type="AlphaFoldDB" id="A0AAW0BHM2"/>
<evidence type="ECO:0000313" key="2">
    <source>
        <dbReference type="EMBL" id="KAK7025260.1"/>
    </source>
</evidence>
<protein>
    <submittedName>
        <fullName evidence="2">F-box domain-containing protein</fullName>
    </submittedName>
</protein>
<dbReference type="SUPFAM" id="SSF81383">
    <property type="entry name" value="F-box domain"/>
    <property type="match status" value="1"/>
</dbReference>
<reference evidence="2 3" key="1">
    <citation type="journal article" date="2024" name="J Genomics">
        <title>Draft genome sequencing and assembly of Favolaschia claudopus CIRM-BRFM 2984 isolated from oak limbs.</title>
        <authorList>
            <person name="Navarro D."/>
            <person name="Drula E."/>
            <person name="Chaduli D."/>
            <person name="Cazenave R."/>
            <person name="Ahrendt S."/>
            <person name="Wang J."/>
            <person name="Lipzen A."/>
            <person name="Daum C."/>
            <person name="Barry K."/>
            <person name="Grigoriev I.V."/>
            <person name="Favel A."/>
            <person name="Rosso M.N."/>
            <person name="Martin F."/>
        </authorList>
    </citation>
    <scope>NUCLEOTIDE SEQUENCE [LARGE SCALE GENOMIC DNA]</scope>
    <source>
        <strain evidence="2 3">CIRM-BRFM 2984</strain>
    </source>
</reference>